<dbReference type="GeneID" id="94423628"/>
<proteinExistence type="predicted"/>
<accession>A0A2C6LGN9</accession>
<protein>
    <submittedName>
        <fullName evidence="2">Uncharacterized protein</fullName>
    </submittedName>
</protein>
<dbReference type="OrthoDB" id="333571at2759"/>
<dbReference type="EMBL" id="MIGC01000082">
    <property type="protein sequence ID" value="PHJ25958.1"/>
    <property type="molecule type" value="Genomic_DNA"/>
</dbReference>
<organism evidence="2 3">
    <name type="scientific">Cystoisospora suis</name>
    <dbReference type="NCBI Taxonomy" id="483139"/>
    <lineage>
        <taxon>Eukaryota</taxon>
        <taxon>Sar</taxon>
        <taxon>Alveolata</taxon>
        <taxon>Apicomplexa</taxon>
        <taxon>Conoidasida</taxon>
        <taxon>Coccidia</taxon>
        <taxon>Eucoccidiorida</taxon>
        <taxon>Eimeriorina</taxon>
        <taxon>Sarcocystidae</taxon>
        <taxon>Cystoisospora</taxon>
    </lineage>
</organism>
<dbReference type="Proteomes" id="UP000221165">
    <property type="component" value="Unassembled WGS sequence"/>
</dbReference>
<feature type="region of interest" description="Disordered" evidence="1">
    <location>
        <begin position="1"/>
        <end position="61"/>
    </location>
</feature>
<evidence type="ECO:0000313" key="3">
    <source>
        <dbReference type="Proteomes" id="UP000221165"/>
    </source>
</evidence>
<comment type="caution">
    <text evidence="2">The sequence shown here is derived from an EMBL/GenBank/DDBJ whole genome shotgun (WGS) entry which is preliminary data.</text>
</comment>
<feature type="compositionally biased region" description="Polar residues" evidence="1">
    <location>
        <begin position="560"/>
        <end position="570"/>
    </location>
</feature>
<evidence type="ECO:0000313" key="2">
    <source>
        <dbReference type="EMBL" id="PHJ25958.1"/>
    </source>
</evidence>
<feature type="compositionally biased region" description="Basic and acidic residues" evidence="1">
    <location>
        <begin position="49"/>
        <end position="61"/>
    </location>
</feature>
<gene>
    <name evidence="2" type="ORF">CSUI_000183</name>
</gene>
<sequence>MSVRRFSSTLAPQTEEVSQPHVAHISTEWQVSHTDDNNRKKVSGGVHGAGDKQDRKCGDDNDQLKKRREEILEVLPSYVPFITLGHHRILVYPILHGNGKAIHATERGRHMSSGAAGKEGGCGTSYEAAQLIRLLAPSTVFFSVDPPEKGNPPGTLAGTASSSSCGGGDVGLPLGHGKSSYSHLHSASVGYLQNIHGGFLPLSDLRQPLDAANAVGATVEFLDRPRASTRNRLHRHLLQNPNYLRSYIDYAAASKRLKGRRLPDINGEENLMSAASLVHHQLMLHFPPGFETLVLERSRYMAGKLLEKLFSSPASITELETSGTDSLETDMTLHNQSLDIMPRKNPPSFRATPDHLQAGETTEASLSIVVCDSVLADRLVQNLKRLFTDYETSLQREALDLATRNNGGHDGRETTDVSRKFQTYTNPYEKLAEAPPSQLPLLFFQIFILPALMGWLLVFQIQLFTGCGVGWNSSNDEVNVRDLPVFKSHDRPVELDMQWDRPVVSHVDERGQSMRSSHETGSPTANSQLFGRGEQLAKQERSWFSRKIAGSVSSFFSSSTPLSRYANQSGREQDEESK</sequence>
<feature type="compositionally biased region" description="Polar residues" evidence="1">
    <location>
        <begin position="1"/>
        <end position="17"/>
    </location>
</feature>
<feature type="compositionally biased region" description="Polar residues" evidence="1">
    <location>
        <begin position="519"/>
        <end position="529"/>
    </location>
</feature>
<keyword evidence="3" id="KW-1185">Reference proteome</keyword>
<evidence type="ECO:0000256" key="1">
    <source>
        <dbReference type="SAM" id="MobiDB-lite"/>
    </source>
</evidence>
<feature type="compositionally biased region" description="Basic and acidic residues" evidence="1">
    <location>
        <begin position="508"/>
        <end position="518"/>
    </location>
</feature>
<reference evidence="2 3" key="1">
    <citation type="journal article" date="2017" name="Int. J. Parasitol.">
        <title>The genome of the protozoan parasite Cystoisospora suis and a reverse vaccinology approach to identify vaccine candidates.</title>
        <authorList>
            <person name="Palmieri N."/>
            <person name="Shrestha A."/>
            <person name="Ruttkowski B."/>
            <person name="Beck T."/>
            <person name="Vogl C."/>
            <person name="Tomley F."/>
            <person name="Blake D.P."/>
            <person name="Joachim A."/>
        </authorList>
    </citation>
    <scope>NUCLEOTIDE SEQUENCE [LARGE SCALE GENOMIC DNA]</scope>
    <source>
        <strain evidence="2 3">Wien I</strain>
    </source>
</reference>
<name>A0A2C6LGN9_9APIC</name>
<feature type="region of interest" description="Disordered" evidence="1">
    <location>
        <begin position="555"/>
        <end position="578"/>
    </location>
</feature>
<dbReference type="AlphaFoldDB" id="A0A2C6LGN9"/>
<dbReference type="VEuPathDB" id="ToxoDB:CSUI_000183"/>
<feature type="region of interest" description="Disordered" evidence="1">
    <location>
        <begin position="508"/>
        <end position="530"/>
    </location>
</feature>
<dbReference type="RefSeq" id="XP_067927604.1">
    <property type="nucleotide sequence ID" value="XM_068060417.1"/>
</dbReference>